<dbReference type="AlphaFoldDB" id="A0A5S3YLM6"/>
<name>A0A5S3YLM6_9GAMM</name>
<dbReference type="SUPFAM" id="SSF52200">
    <property type="entry name" value="Toll/Interleukin receptor TIR domain"/>
    <property type="match status" value="1"/>
</dbReference>
<dbReference type="EMBL" id="PNCM01000248">
    <property type="protein sequence ID" value="TMP76812.1"/>
    <property type="molecule type" value="Genomic_DNA"/>
</dbReference>
<organism evidence="1 2">
    <name type="scientific">Pseudoalteromonas phenolica</name>
    <dbReference type="NCBI Taxonomy" id="161398"/>
    <lineage>
        <taxon>Bacteria</taxon>
        <taxon>Pseudomonadati</taxon>
        <taxon>Pseudomonadota</taxon>
        <taxon>Gammaproteobacteria</taxon>
        <taxon>Alteromonadales</taxon>
        <taxon>Pseudoalteromonadaceae</taxon>
        <taxon>Pseudoalteromonas</taxon>
    </lineage>
</organism>
<accession>A0A5S3YLM6</accession>
<dbReference type="InterPro" id="IPR035897">
    <property type="entry name" value="Toll_tir_struct_dom_sf"/>
</dbReference>
<evidence type="ECO:0000313" key="2">
    <source>
        <dbReference type="Proteomes" id="UP000307362"/>
    </source>
</evidence>
<evidence type="ECO:0000313" key="1">
    <source>
        <dbReference type="EMBL" id="TMP76812.1"/>
    </source>
</evidence>
<dbReference type="Proteomes" id="UP000307362">
    <property type="component" value="Unassembled WGS sequence"/>
</dbReference>
<gene>
    <name evidence="1" type="ORF">CWB73_21265</name>
</gene>
<proteinExistence type="predicted"/>
<sequence>MSNSKEFEIALSFAGEDREYVDQVANLLKDSGVKVFYDLF</sequence>
<dbReference type="Gene3D" id="3.40.50.10140">
    <property type="entry name" value="Toll/interleukin-1 receptor homology (TIR) domain"/>
    <property type="match status" value="1"/>
</dbReference>
<comment type="caution">
    <text evidence="1">The sequence shown here is derived from an EMBL/GenBank/DDBJ whole genome shotgun (WGS) entry which is preliminary data.</text>
</comment>
<reference evidence="1 2" key="1">
    <citation type="submission" date="2017-12" db="EMBL/GenBank/DDBJ databases">
        <authorList>
            <person name="Paulsen S."/>
            <person name="Gram L.K."/>
        </authorList>
    </citation>
    <scope>NUCLEOTIDE SEQUENCE [LARGE SCALE GENOMIC DNA]</scope>
    <source>
        <strain evidence="1 2">S1189</strain>
    </source>
</reference>
<feature type="non-terminal residue" evidence="1">
    <location>
        <position position="40"/>
    </location>
</feature>
<reference evidence="2" key="2">
    <citation type="submission" date="2019-06" db="EMBL/GenBank/DDBJ databases">
        <title>Co-occurence of chitin degradation, pigmentation and bioactivity in marine Pseudoalteromonas.</title>
        <authorList>
            <person name="Sonnenschein E.C."/>
            <person name="Bech P.K."/>
        </authorList>
    </citation>
    <scope>NUCLEOTIDE SEQUENCE [LARGE SCALE GENOMIC DNA]</scope>
    <source>
        <strain evidence="2">S1189</strain>
    </source>
</reference>
<protein>
    <submittedName>
        <fullName evidence="1">Molecular chaperone Tir</fullName>
    </submittedName>
</protein>